<accession>A0ACB9EYI3</accession>
<dbReference type="EMBL" id="CM042011">
    <property type="protein sequence ID" value="KAI3763909.1"/>
    <property type="molecule type" value="Genomic_DNA"/>
</dbReference>
<name>A0ACB9EYI3_CICIN</name>
<reference evidence="2" key="1">
    <citation type="journal article" date="2022" name="Mol. Ecol. Resour.">
        <title>The genomes of chicory, endive, great burdock and yacon provide insights into Asteraceae palaeo-polyploidization history and plant inulin production.</title>
        <authorList>
            <person name="Fan W."/>
            <person name="Wang S."/>
            <person name="Wang H."/>
            <person name="Wang A."/>
            <person name="Jiang F."/>
            <person name="Liu H."/>
            <person name="Zhao H."/>
            <person name="Xu D."/>
            <person name="Zhang Y."/>
        </authorList>
    </citation>
    <scope>NUCLEOTIDE SEQUENCE [LARGE SCALE GENOMIC DNA]</scope>
    <source>
        <strain evidence="2">cv. Punajuju</strain>
    </source>
</reference>
<comment type="caution">
    <text evidence="1">The sequence shown here is derived from an EMBL/GenBank/DDBJ whole genome shotgun (WGS) entry which is preliminary data.</text>
</comment>
<protein>
    <submittedName>
        <fullName evidence="1">Uncharacterized protein</fullName>
    </submittedName>
</protein>
<organism evidence="1 2">
    <name type="scientific">Cichorium intybus</name>
    <name type="common">Chicory</name>
    <dbReference type="NCBI Taxonomy" id="13427"/>
    <lineage>
        <taxon>Eukaryota</taxon>
        <taxon>Viridiplantae</taxon>
        <taxon>Streptophyta</taxon>
        <taxon>Embryophyta</taxon>
        <taxon>Tracheophyta</taxon>
        <taxon>Spermatophyta</taxon>
        <taxon>Magnoliopsida</taxon>
        <taxon>eudicotyledons</taxon>
        <taxon>Gunneridae</taxon>
        <taxon>Pentapetalae</taxon>
        <taxon>asterids</taxon>
        <taxon>campanulids</taxon>
        <taxon>Asterales</taxon>
        <taxon>Asteraceae</taxon>
        <taxon>Cichorioideae</taxon>
        <taxon>Cichorieae</taxon>
        <taxon>Cichoriinae</taxon>
        <taxon>Cichorium</taxon>
    </lineage>
</organism>
<evidence type="ECO:0000313" key="2">
    <source>
        <dbReference type="Proteomes" id="UP001055811"/>
    </source>
</evidence>
<reference evidence="1 2" key="2">
    <citation type="journal article" date="2022" name="Mol. Ecol. Resour.">
        <title>The genomes of chicory, endive, great burdock and yacon provide insights into Asteraceae paleo-polyploidization history and plant inulin production.</title>
        <authorList>
            <person name="Fan W."/>
            <person name="Wang S."/>
            <person name="Wang H."/>
            <person name="Wang A."/>
            <person name="Jiang F."/>
            <person name="Liu H."/>
            <person name="Zhao H."/>
            <person name="Xu D."/>
            <person name="Zhang Y."/>
        </authorList>
    </citation>
    <scope>NUCLEOTIDE SEQUENCE [LARGE SCALE GENOMIC DNA]</scope>
    <source>
        <strain evidence="2">cv. Punajuju</strain>
        <tissue evidence="1">Leaves</tissue>
    </source>
</reference>
<sequence>MDLSVRNDGYFFVVMLMMLGLNGMFINGDVVGAPMVKTEQEALYIAVQGFVGKWWNGSDLYPDPCGWTPIQGVSCDVFDGLWYVTELSIGEVHDNSLPCAPNLEFKPHLFKLQHLKSLSFFNCIISPTQGPITFQSANWDALSTTLESMEFRANPGLTGEIPTTFGNLTKLQSLVLIGNGLSGGLPAIIGELTQLKRLVLSGNSFTGKIPDSYGYLSELLIMDLSRNSLSGSLPLTFGGLTSILKFDLSKNQLEGEIPSQISNLKTLTLLDLSNNKISGELGFVNQEMSSLQELILSNNSITGDLMKLNWRNIHGLMALDLSNMKLTGGIPESFSNLKNLRFLGLNDNNLSGNLSPELAKLGNLTALYVNGNNLAGDLKFPIEFYRKMGRRFGAWNNSNLCFPVATMPTSVRPFGVKETKEELQSKHHHIPQVLLT</sequence>
<keyword evidence="2" id="KW-1185">Reference proteome</keyword>
<dbReference type="Proteomes" id="UP001055811">
    <property type="component" value="Linkage Group LG03"/>
</dbReference>
<evidence type="ECO:0000313" key="1">
    <source>
        <dbReference type="EMBL" id="KAI3763909.1"/>
    </source>
</evidence>
<proteinExistence type="predicted"/>
<gene>
    <name evidence="1" type="ORF">L2E82_13907</name>
</gene>